<sequence>MYPTTFLQRQSALTRAASALAVAGALAAMALPTQASTFRWTRSADLSSWDIHAQNVGVNNSVHRAVYEALVEYNSQTQKPEPSLAAKWERINPKQLRVTLRDGVTFSDGSPLTADDVKFSLERAKAKTSGFVVYTQGIDRVEVVNPTTVDIFSDVPNPVLVNQLTELRIMSKPWAEKNNSTVPKDIKAKDENYAHRHALGTGPLVLDSWSPDSRLVLKANPHWWGKGKYPTNVTEAVYTPIKSDATRTAALLSGEVDFIIDPSMNDLQRIKQAPNLQVLESAADRTMFLGMDQYRDELEHSSVKGKNPFKDVRVRQALYQAIDMGTIQRVVMRGLAQPTGTLIAHHVNGWTPQVDKRLPFDPEASKKLLAQAGYPDGFEVEFSCPAGRYPSDEALCQAVSAQWAKVGVKAKLRTQPFATYFPMIQRYEASVYLLGWSVPTFDAYYSLQALIRSPGGGGDGNFNLGRASNPQQDAMIERVKTETDLKLRNQLIEKVLLNEHKAISHIPLFNLITPWATAKKVQIPTRADNYIDWRALKVN</sequence>
<dbReference type="CDD" id="cd08498">
    <property type="entry name" value="PBP2_NikA_DppA_OppA_like_2"/>
    <property type="match status" value="1"/>
</dbReference>
<dbReference type="Gene3D" id="3.10.105.10">
    <property type="entry name" value="Dipeptide-binding Protein, Domain 3"/>
    <property type="match status" value="1"/>
</dbReference>
<name>A0ABR6RBA8_9BURK</name>
<dbReference type="PANTHER" id="PTHR30290:SF9">
    <property type="entry name" value="OLIGOPEPTIDE-BINDING PROTEIN APPA"/>
    <property type="match status" value="1"/>
</dbReference>
<keyword evidence="3 4" id="KW-0732">Signal</keyword>
<feature type="signal peptide" evidence="4">
    <location>
        <begin position="1"/>
        <end position="35"/>
    </location>
</feature>
<dbReference type="Gene3D" id="3.40.190.10">
    <property type="entry name" value="Periplasmic binding protein-like II"/>
    <property type="match status" value="1"/>
</dbReference>
<keyword evidence="2" id="KW-0813">Transport</keyword>
<comment type="caution">
    <text evidence="6">The sequence shown here is derived from an EMBL/GenBank/DDBJ whole genome shotgun (WGS) entry which is preliminary data.</text>
</comment>
<evidence type="ECO:0000313" key="7">
    <source>
        <dbReference type="Proteomes" id="UP000562492"/>
    </source>
</evidence>
<comment type="similarity">
    <text evidence="1">Belongs to the bacterial solute-binding protein 5 family.</text>
</comment>
<protein>
    <submittedName>
        <fullName evidence="6">Peptide/nickel transport system substrate-binding protein</fullName>
    </submittedName>
</protein>
<evidence type="ECO:0000256" key="4">
    <source>
        <dbReference type="SAM" id="SignalP"/>
    </source>
</evidence>
<gene>
    <name evidence="6" type="ORF">HNP33_000490</name>
</gene>
<dbReference type="Proteomes" id="UP000562492">
    <property type="component" value="Unassembled WGS sequence"/>
</dbReference>
<evidence type="ECO:0000256" key="2">
    <source>
        <dbReference type="ARBA" id="ARBA00022448"/>
    </source>
</evidence>
<accession>A0ABR6RBA8</accession>
<evidence type="ECO:0000259" key="5">
    <source>
        <dbReference type="Pfam" id="PF00496"/>
    </source>
</evidence>
<dbReference type="PANTHER" id="PTHR30290">
    <property type="entry name" value="PERIPLASMIC BINDING COMPONENT OF ABC TRANSPORTER"/>
    <property type="match status" value="1"/>
</dbReference>
<dbReference type="SUPFAM" id="SSF53850">
    <property type="entry name" value="Periplasmic binding protein-like II"/>
    <property type="match status" value="1"/>
</dbReference>
<feature type="chain" id="PRO_5046735827" evidence="4">
    <location>
        <begin position="36"/>
        <end position="539"/>
    </location>
</feature>
<feature type="domain" description="Solute-binding protein family 5" evidence="5">
    <location>
        <begin position="79"/>
        <end position="454"/>
    </location>
</feature>
<organism evidence="6 7">
    <name type="scientific">Comamonas odontotermitis</name>
    <dbReference type="NCBI Taxonomy" id="379895"/>
    <lineage>
        <taxon>Bacteria</taxon>
        <taxon>Pseudomonadati</taxon>
        <taxon>Pseudomonadota</taxon>
        <taxon>Betaproteobacteria</taxon>
        <taxon>Burkholderiales</taxon>
        <taxon>Comamonadaceae</taxon>
        <taxon>Comamonas</taxon>
    </lineage>
</organism>
<dbReference type="InterPro" id="IPR000914">
    <property type="entry name" value="SBP_5_dom"/>
</dbReference>
<evidence type="ECO:0000313" key="6">
    <source>
        <dbReference type="EMBL" id="MBB6576442.1"/>
    </source>
</evidence>
<dbReference type="EMBL" id="JACHKZ010000002">
    <property type="protein sequence ID" value="MBB6576442.1"/>
    <property type="molecule type" value="Genomic_DNA"/>
</dbReference>
<dbReference type="InterPro" id="IPR030678">
    <property type="entry name" value="Peptide/Ni-bd"/>
</dbReference>
<evidence type="ECO:0000256" key="3">
    <source>
        <dbReference type="ARBA" id="ARBA00022729"/>
    </source>
</evidence>
<reference evidence="6 7" key="1">
    <citation type="submission" date="2020-08" db="EMBL/GenBank/DDBJ databases">
        <title>Functional genomics of gut bacteria from endangered species of beetles.</title>
        <authorList>
            <person name="Carlos-Shanley C."/>
        </authorList>
    </citation>
    <scope>NUCLEOTIDE SEQUENCE [LARGE SCALE GENOMIC DNA]</scope>
    <source>
        <strain evidence="6 7">S00124</strain>
    </source>
</reference>
<proteinExistence type="inferred from homology"/>
<dbReference type="PIRSF" id="PIRSF002741">
    <property type="entry name" value="MppA"/>
    <property type="match status" value="1"/>
</dbReference>
<keyword evidence="7" id="KW-1185">Reference proteome</keyword>
<dbReference type="InterPro" id="IPR039424">
    <property type="entry name" value="SBP_5"/>
</dbReference>
<dbReference type="Pfam" id="PF00496">
    <property type="entry name" value="SBP_bac_5"/>
    <property type="match status" value="1"/>
</dbReference>
<evidence type="ECO:0000256" key="1">
    <source>
        <dbReference type="ARBA" id="ARBA00005695"/>
    </source>
</evidence>